<dbReference type="Proteomes" id="UP000484164">
    <property type="component" value="Unassembled WGS sequence"/>
</dbReference>
<gene>
    <name evidence="4" type="ORF">F8C82_05715</name>
</gene>
<evidence type="ECO:0000259" key="3">
    <source>
        <dbReference type="Pfam" id="PF16653"/>
    </source>
</evidence>
<organism evidence="4 5">
    <name type="scientific">Phaeocystidibacter marisrubri</name>
    <dbReference type="NCBI Taxonomy" id="1577780"/>
    <lineage>
        <taxon>Bacteria</taxon>
        <taxon>Pseudomonadati</taxon>
        <taxon>Bacteroidota</taxon>
        <taxon>Flavobacteriia</taxon>
        <taxon>Flavobacteriales</taxon>
        <taxon>Phaeocystidibacteraceae</taxon>
        <taxon>Phaeocystidibacter</taxon>
    </lineage>
</organism>
<dbReference type="GO" id="GO:0019878">
    <property type="term" value="P:lysine biosynthetic process via aminoadipic acid"/>
    <property type="evidence" value="ECO:0007669"/>
    <property type="project" value="TreeGrafter"/>
</dbReference>
<dbReference type="RefSeq" id="WP_151692589.1">
    <property type="nucleotide sequence ID" value="NZ_BMGX01000002.1"/>
</dbReference>
<protein>
    <submittedName>
        <fullName evidence="4">Saccharopine dehydrogenase</fullName>
    </submittedName>
</protein>
<name>A0A6L3ZJ42_9FLAO</name>
<dbReference type="Gene3D" id="1.10.1870.10">
    <property type="entry name" value="Domain 3, Saccharopine reductase"/>
    <property type="match status" value="1"/>
</dbReference>
<reference evidence="4 5" key="1">
    <citation type="submission" date="2019-10" db="EMBL/GenBank/DDBJ databases">
        <title>Genome sequence of Phaeocystidibacter marisrubri JCM30614 (type strain).</title>
        <authorList>
            <person name="Bowman J.P."/>
        </authorList>
    </citation>
    <scope>NUCLEOTIDE SEQUENCE [LARGE SCALE GENOMIC DNA]</scope>
    <source>
        <strain evidence="4 5">JCM 30614</strain>
    </source>
</reference>
<keyword evidence="1" id="KW-0560">Oxidoreductase</keyword>
<dbReference type="GO" id="GO:0004753">
    <property type="term" value="F:saccharopine dehydrogenase activity"/>
    <property type="evidence" value="ECO:0007669"/>
    <property type="project" value="TreeGrafter"/>
</dbReference>
<dbReference type="EMBL" id="WBVQ01000001">
    <property type="protein sequence ID" value="KAB2817901.1"/>
    <property type="molecule type" value="Genomic_DNA"/>
</dbReference>
<proteinExistence type="predicted"/>
<sequence length="448" mass="50652">MKNILLIGAGRSTQSLVDYLSSHAVDSDWHITICDRDIKLAQKRAGSNERLSAVSLDITNDAERSEAIQKVDLVISMLPAHMHVPVAEDCVRFKKHMVTASYVSDQMNALHDKAVEAGVVLMNEIGVDPGIDHLSAMKVLDEIRSKGGEMTIFESFTGGLVAPESDDNPWGYKFSWNPRNVVLAGAGGAVKFKQEGLYKYIPYHQLFRRTEFIDIPEYGRFEGYANRDSLRYRSVYGLENIPTIYRGTLRRPGFCRAWDVFVKLGMTDDSYELEGVSEMTHRSFLNTFLGYNPNDSVELKLMHYLQIPQDSELMEKLEWLDIFKDTPIGLDKATPAQALQQILEKKWTMKPDDKDMIVMWHKFGYILDGERKMIESHMIAKGENAEATSMAKTVGLPVGIATRFILEGKISTPGVHLPISKEIYLPMLEELAANGIVFHEKEVEYQGY</sequence>
<dbReference type="PANTHER" id="PTHR11133">
    <property type="entry name" value="SACCHAROPINE DEHYDROGENASE"/>
    <property type="match status" value="1"/>
</dbReference>
<evidence type="ECO:0000259" key="2">
    <source>
        <dbReference type="Pfam" id="PF03435"/>
    </source>
</evidence>
<feature type="domain" description="Saccharopine dehydrogenase-like C-terminal" evidence="3">
    <location>
        <begin position="126"/>
        <end position="436"/>
    </location>
</feature>
<evidence type="ECO:0000313" key="4">
    <source>
        <dbReference type="EMBL" id="KAB2817901.1"/>
    </source>
</evidence>
<dbReference type="Gene3D" id="3.40.50.720">
    <property type="entry name" value="NAD(P)-binding Rossmann-like Domain"/>
    <property type="match status" value="1"/>
</dbReference>
<dbReference type="PANTHER" id="PTHR11133:SF22">
    <property type="entry name" value="ALPHA-AMINOADIPIC SEMIALDEHYDE SYNTHASE, MITOCHONDRIAL"/>
    <property type="match status" value="1"/>
</dbReference>
<dbReference type="Gene3D" id="3.30.360.10">
    <property type="entry name" value="Dihydrodipicolinate Reductase, domain 2"/>
    <property type="match status" value="1"/>
</dbReference>
<dbReference type="Pfam" id="PF16653">
    <property type="entry name" value="Sacchrp_dh_C"/>
    <property type="match status" value="1"/>
</dbReference>
<keyword evidence="5" id="KW-1185">Reference proteome</keyword>
<dbReference type="InterPro" id="IPR051168">
    <property type="entry name" value="AASS"/>
</dbReference>
<dbReference type="InterPro" id="IPR036291">
    <property type="entry name" value="NAD(P)-bd_dom_sf"/>
</dbReference>
<dbReference type="OrthoDB" id="973788at2"/>
<evidence type="ECO:0000313" key="5">
    <source>
        <dbReference type="Proteomes" id="UP000484164"/>
    </source>
</evidence>
<feature type="domain" description="Saccharopine dehydrogenase NADP binding" evidence="2">
    <location>
        <begin position="4"/>
        <end position="122"/>
    </location>
</feature>
<dbReference type="InterPro" id="IPR032095">
    <property type="entry name" value="Sacchrp_dh-like_C"/>
</dbReference>
<dbReference type="Pfam" id="PF03435">
    <property type="entry name" value="Sacchrp_dh_NADP"/>
    <property type="match status" value="1"/>
</dbReference>
<dbReference type="GO" id="GO:0005737">
    <property type="term" value="C:cytoplasm"/>
    <property type="evidence" value="ECO:0007669"/>
    <property type="project" value="TreeGrafter"/>
</dbReference>
<evidence type="ECO:0000256" key="1">
    <source>
        <dbReference type="ARBA" id="ARBA00023002"/>
    </source>
</evidence>
<dbReference type="AlphaFoldDB" id="A0A6L3ZJ42"/>
<dbReference type="SUPFAM" id="SSF51735">
    <property type="entry name" value="NAD(P)-binding Rossmann-fold domains"/>
    <property type="match status" value="1"/>
</dbReference>
<dbReference type="InterPro" id="IPR005097">
    <property type="entry name" value="Sacchrp_dh_NADP-bd"/>
</dbReference>
<comment type="caution">
    <text evidence="4">The sequence shown here is derived from an EMBL/GenBank/DDBJ whole genome shotgun (WGS) entry which is preliminary data.</text>
</comment>
<accession>A0A6L3ZJ42</accession>
<dbReference type="SUPFAM" id="SSF55347">
    <property type="entry name" value="Glyceraldehyde-3-phosphate dehydrogenase-like, C-terminal domain"/>
    <property type="match status" value="1"/>
</dbReference>